<dbReference type="EMBL" id="OZ020109">
    <property type="protein sequence ID" value="CAK9262268.1"/>
    <property type="molecule type" value="Genomic_DNA"/>
</dbReference>
<evidence type="ECO:0000313" key="1">
    <source>
        <dbReference type="EMBL" id="CAK9262268.1"/>
    </source>
</evidence>
<sequence length="79" mass="8668">MSVGCICTYGFGLLSLPVPSDLSTFDAFTELLLYLSSKEARIMSSRHSQQHNGQFAISEGPLAHWEAFCQTPQMQATSP</sequence>
<accession>A0ABP0W652</accession>
<proteinExistence type="predicted"/>
<keyword evidence="2" id="KW-1185">Reference proteome</keyword>
<gene>
    <name evidence="1" type="ORF">CSSPJE1EN1_LOCUS7746</name>
</gene>
<dbReference type="Proteomes" id="UP001497444">
    <property type="component" value="Chromosome 14"/>
</dbReference>
<organism evidence="1 2">
    <name type="scientific">Sphagnum jensenii</name>
    <dbReference type="NCBI Taxonomy" id="128206"/>
    <lineage>
        <taxon>Eukaryota</taxon>
        <taxon>Viridiplantae</taxon>
        <taxon>Streptophyta</taxon>
        <taxon>Embryophyta</taxon>
        <taxon>Bryophyta</taxon>
        <taxon>Sphagnophytina</taxon>
        <taxon>Sphagnopsida</taxon>
        <taxon>Sphagnales</taxon>
        <taxon>Sphagnaceae</taxon>
        <taxon>Sphagnum</taxon>
    </lineage>
</organism>
<name>A0ABP0W652_9BRYO</name>
<evidence type="ECO:0000313" key="2">
    <source>
        <dbReference type="Proteomes" id="UP001497444"/>
    </source>
</evidence>
<protein>
    <submittedName>
        <fullName evidence="1">Uncharacterized protein</fullName>
    </submittedName>
</protein>
<reference evidence="1" key="1">
    <citation type="submission" date="2024-02" db="EMBL/GenBank/DDBJ databases">
        <authorList>
            <consortium name="ELIXIR-Norway"/>
            <consortium name="Elixir Norway"/>
        </authorList>
    </citation>
    <scope>NUCLEOTIDE SEQUENCE</scope>
</reference>